<dbReference type="InterPro" id="IPR011598">
    <property type="entry name" value="bHLH_dom"/>
</dbReference>
<dbReference type="PANTHER" id="PTHR13935:SF90">
    <property type="entry name" value="TRANSCRIPTION FACTOR BHLH162"/>
    <property type="match status" value="1"/>
</dbReference>
<evidence type="ECO:0000256" key="5">
    <source>
        <dbReference type="SAM" id="Coils"/>
    </source>
</evidence>
<dbReference type="InterPro" id="IPR015660">
    <property type="entry name" value="MASH1/Ascl1a-like"/>
</dbReference>
<dbReference type="InParanoid" id="A0A7J7D7K1"/>
<evidence type="ECO:0000256" key="1">
    <source>
        <dbReference type="ARBA" id="ARBA00004123"/>
    </source>
</evidence>
<feature type="coiled-coil region" evidence="5">
    <location>
        <begin position="48"/>
        <end position="75"/>
    </location>
</feature>
<name>A0A7J7D7K1_TRIWF</name>
<dbReference type="AlphaFoldDB" id="A0A7J7D7K1"/>
<keyword evidence="8" id="KW-1185">Reference proteome</keyword>
<accession>A0A7J7D7K1</accession>
<evidence type="ECO:0000256" key="4">
    <source>
        <dbReference type="ARBA" id="ARBA00023242"/>
    </source>
</evidence>
<dbReference type="GO" id="GO:0000981">
    <property type="term" value="F:DNA-binding transcription factor activity, RNA polymerase II-specific"/>
    <property type="evidence" value="ECO:0007669"/>
    <property type="project" value="TreeGrafter"/>
</dbReference>
<gene>
    <name evidence="7" type="ORF">HS088_TW09G00325</name>
</gene>
<dbReference type="GO" id="GO:0046983">
    <property type="term" value="F:protein dimerization activity"/>
    <property type="evidence" value="ECO:0007669"/>
    <property type="project" value="InterPro"/>
</dbReference>
<dbReference type="SUPFAM" id="SSF47459">
    <property type="entry name" value="HLH, helix-loop-helix DNA-binding domain"/>
    <property type="match status" value="1"/>
</dbReference>
<evidence type="ECO:0000256" key="3">
    <source>
        <dbReference type="ARBA" id="ARBA00023163"/>
    </source>
</evidence>
<dbReference type="GO" id="GO:0090575">
    <property type="term" value="C:RNA polymerase II transcription regulator complex"/>
    <property type="evidence" value="ECO:0007669"/>
    <property type="project" value="TreeGrafter"/>
</dbReference>
<keyword evidence="4" id="KW-0539">Nucleus</keyword>
<dbReference type="Proteomes" id="UP000593562">
    <property type="component" value="Unassembled WGS sequence"/>
</dbReference>
<dbReference type="PANTHER" id="PTHR13935">
    <property type="entry name" value="ACHAETE-SCUTE TRANSCRIPTION FACTOR-RELATED"/>
    <property type="match status" value="1"/>
</dbReference>
<dbReference type="FunCoup" id="A0A7J7D7K1">
    <property type="interactions" value="222"/>
</dbReference>
<dbReference type="GO" id="GO:0000977">
    <property type="term" value="F:RNA polymerase II transcription regulatory region sequence-specific DNA binding"/>
    <property type="evidence" value="ECO:0007669"/>
    <property type="project" value="TreeGrafter"/>
</dbReference>
<evidence type="ECO:0000259" key="6">
    <source>
        <dbReference type="PROSITE" id="PS50888"/>
    </source>
</evidence>
<evidence type="ECO:0000256" key="2">
    <source>
        <dbReference type="ARBA" id="ARBA00023015"/>
    </source>
</evidence>
<dbReference type="OrthoDB" id="752507at2759"/>
<sequence>MENPSSSRNDRKTIERNRRNQMKALYTQLNSLVPHQNSREPVSLPDQLYEAEKYIKKLQISLEKLKERKDSLMGIERPFPSNNSCGTNGTRLPQIEIHENGLALEIALITRLDCQFIFNETIRVLCEEGVEIVNASFSVIEDTVFHAIHSKLEESASGNEAARISERLRRFVV</sequence>
<keyword evidence="3" id="KW-0804">Transcription</keyword>
<proteinExistence type="predicted"/>
<dbReference type="PROSITE" id="PS50888">
    <property type="entry name" value="BHLH"/>
    <property type="match status" value="1"/>
</dbReference>
<reference evidence="7 8" key="1">
    <citation type="journal article" date="2020" name="Nat. Commun.">
        <title>Genome of Tripterygium wilfordii and identification of cytochrome P450 involved in triptolide biosynthesis.</title>
        <authorList>
            <person name="Tu L."/>
            <person name="Su P."/>
            <person name="Zhang Z."/>
            <person name="Gao L."/>
            <person name="Wang J."/>
            <person name="Hu T."/>
            <person name="Zhou J."/>
            <person name="Zhang Y."/>
            <person name="Zhao Y."/>
            <person name="Liu Y."/>
            <person name="Song Y."/>
            <person name="Tong Y."/>
            <person name="Lu Y."/>
            <person name="Yang J."/>
            <person name="Xu C."/>
            <person name="Jia M."/>
            <person name="Peters R.J."/>
            <person name="Huang L."/>
            <person name="Gao W."/>
        </authorList>
    </citation>
    <scope>NUCLEOTIDE SEQUENCE [LARGE SCALE GENOMIC DNA]</scope>
    <source>
        <strain evidence="8">cv. XIE 37</strain>
        <tissue evidence="7">Leaf</tissue>
    </source>
</reference>
<dbReference type="InterPro" id="IPR036638">
    <property type="entry name" value="HLH_DNA-bd_sf"/>
</dbReference>
<evidence type="ECO:0000313" key="8">
    <source>
        <dbReference type="Proteomes" id="UP000593562"/>
    </source>
</evidence>
<feature type="domain" description="BHLH" evidence="6">
    <location>
        <begin position="6"/>
        <end position="58"/>
    </location>
</feature>
<dbReference type="Pfam" id="PF00010">
    <property type="entry name" value="HLH"/>
    <property type="match status" value="1"/>
</dbReference>
<keyword evidence="2" id="KW-0805">Transcription regulation</keyword>
<keyword evidence="5" id="KW-0175">Coiled coil</keyword>
<comment type="caution">
    <text evidence="7">The sequence shown here is derived from an EMBL/GenBank/DDBJ whole genome shotgun (WGS) entry which is preliminary data.</text>
</comment>
<dbReference type="EMBL" id="JAAARO010000009">
    <property type="protein sequence ID" value="KAF5742281.1"/>
    <property type="molecule type" value="Genomic_DNA"/>
</dbReference>
<evidence type="ECO:0000313" key="7">
    <source>
        <dbReference type="EMBL" id="KAF5742281.1"/>
    </source>
</evidence>
<dbReference type="Gene3D" id="4.10.280.10">
    <property type="entry name" value="Helix-loop-helix DNA-binding domain"/>
    <property type="match status" value="1"/>
</dbReference>
<comment type="subcellular location">
    <subcellularLocation>
        <location evidence="1">Nucleus</location>
    </subcellularLocation>
</comment>
<protein>
    <recommendedName>
        <fullName evidence="6">BHLH domain-containing protein</fullName>
    </recommendedName>
</protein>
<organism evidence="7 8">
    <name type="scientific">Tripterygium wilfordii</name>
    <name type="common">Thunder God vine</name>
    <dbReference type="NCBI Taxonomy" id="458696"/>
    <lineage>
        <taxon>Eukaryota</taxon>
        <taxon>Viridiplantae</taxon>
        <taxon>Streptophyta</taxon>
        <taxon>Embryophyta</taxon>
        <taxon>Tracheophyta</taxon>
        <taxon>Spermatophyta</taxon>
        <taxon>Magnoliopsida</taxon>
        <taxon>eudicotyledons</taxon>
        <taxon>Gunneridae</taxon>
        <taxon>Pentapetalae</taxon>
        <taxon>rosids</taxon>
        <taxon>fabids</taxon>
        <taxon>Celastrales</taxon>
        <taxon>Celastraceae</taxon>
        <taxon>Tripterygium</taxon>
    </lineage>
</organism>